<dbReference type="Gene3D" id="1.10.150.390">
    <property type="match status" value="1"/>
</dbReference>
<evidence type="ECO:0000313" key="13">
    <source>
        <dbReference type="Proteomes" id="UP001151532"/>
    </source>
</evidence>
<dbReference type="EMBL" id="JAPFFK010000017">
    <property type="protein sequence ID" value="KAJ6699947.1"/>
    <property type="molecule type" value="Genomic_DNA"/>
</dbReference>
<feature type="domain" description="RNA polymerase Rpb1" evidence="11">
    <location>
        <begin position="57"/>
        <end position="263"/>
    </location>
</feature>
<keyword evidence="4" id="KW-0808">Transferase</keyword>
<dbReference type="SUPFAM" id="SSF64484">
    <property type="entry name" value="beta and beta-prime subunits of DNA dependent RNA-polymerase"/>
    <property type="match status" value="1"/>
</dbReference>
<dbReference type="InterPro" id="IPR007081">
    <property type="entry name" value="RNA_pol_Rpb1_5"/>
</dbReference>
<evidence type="ECO:0000256" key="4">
    <source>
        <dbReference type="ARBA" id="ARBA00022679"/>
    </source>
</evidence>
<dbReference type="InterPro" id="IPR045867">
    <property type="entry name" value="DNA-dir_RpoC_beta_prime"/>
</dbReference>
<dbReference type="OrthoDB" id="270392at2759"/>
<name>A0A9Q0T3S5_SALPP</name>
<keyword evidence="13" id="KW-1185">Reference proteome</keyword>
<evidence type="ECO:0000256" key="9">
    <source>
        <dbReference type="ARBA" id="ARBA00074527"/>
    </source>
</evidence>
<evidence type="ECO:0000256" key="7">
    <source>
        <dbReference type="ARBA" id="ARBA00023163"/>
    </source>
</evidence>
<proteinExistence type="inferred from homology"/>
<dbReference type="GO" id="GO:0003677">
    <property type="term" value="F:DNA binding"/>
    <property type="evidence" value="ECO:0007669"/>
    <property type="project" value="InterPro"/>
</dbReference>
<evidence type="ECO:0000256" key="3">
    <source>
        <dbReference type="ARBA" id="ARBA00022478"/>
    </source>
</evidence>
<keyword evidence="5" id="KW-0548">Nucleotidyltransferase</keyword>
<dbReference type="Pfam" id="PF04998">
    <property type="entry name" value="RNA_pol_Rpb1_5"/>
    <property type="match status" value="1"/>
</dbReference>
<evidence type="ECO:0000256" key="6">
    <source>
        <dbReference type="ARBA" id="ARBA00022833"/>
    </source>
</evidence>
<reference evidence="12" key="1">
    <citation type="submission" date="2022-11" db="EMBL/GenBank/DDBJ databases">
        <authorList>
            <person name="Hyden B.L."/>
            <person name="Feng K."/>
            <person name="Yates T."/>
            <person name="Jawdy S."/>
            <person name="Smart L.B."/>
            <person name="Muchero W."/>
        </authorList>
    </citation>
    <scope>NUCLEOTIDE SEQUENCE</scope>
    <source>
        <tissue evidence="12">Shoot tip</tissue>
    </source>
</reference>
<evidence type="ECO:0000256" key="10">
    <source>
        <dbReference type="SAM" id="MobiDB-lite"/>
    </source>
</evidence>
<dbReference type="PANTHER" id="PTHR19376">
    <property type="entry name" value="DNA-DIRECTED RNA POLYMERASE"/>
    <property type="match status" value="1"/>
</dbReference>
<dbReference type="GO" id="GO:0003899">
    <property type="term" value="F:DNA-directed RNA polymerase activity"/>
    <property type="evidence" value="ECO:0007669"/>
    <property type="project" value="UniProtKB-EC"/>
</dbReference>
<gene>
    <name evidence="12" type="ORF">OIU79_013068</name>
</gene>
<dbReference type="PANTHER" id="PTHR19376:SF11">
    <property type="entry name" value="DNA-DIRECTED RNA POLYMERASE I SUBUNIT RPA1"/>
    <property type="match status" value="1"/>
</dbReference>
<dbReference type="EC" id="2.7.7.6" evidence="2"/>
<comment type="caution">
    <text evidence="12">The sequence shown here is derived from an EMBL/GenBank/DDBJ whole genome shotgun (WGS) entry which is preliminary data.</text>
</comment>
<evidence type="ECO:0000256" key="1">
    <source>
        <dbReference type="ARBA" id="ARBA00006460"/>
    </source>
</evidence>
<keyword evidence="6" id="KW-0862">Zinc</keyword>
<evidence type="ECO:0000313" key="12">
    <source>
        <dbReference type="EMBL" id="KAJ6699947.1"/>
    </source>
</evidence>
<accession>A0A9Q0T3S5</accession>
<keyword evidence="7" id="KW-0804">Transcription</keyword>
<feature type="compositionally biased region" description="Basic residues" evidence="10">
    <location>
        <begin position="72"/>
        <end position="88"/>
    </location>
</feature>
<protein>
    <recommendedName>
        <fullName evidence="8">DNA-directed RNA polymerase I subunit RPA1</fullName>
        <ecNumber evidence="2">2.7.7.6</ecNumber>
    </recommendedName>
    <alternativeName>
        <fullName evidence="9">DNA-directed RNA polymerase I subunit rpa1</fullName>
    </alternativeName>
</protein>
<dbReference type="Proteomes" id="UP001151532">
    <property type="component" value="Chromosome 6"/>
</dbReference>
<organism evidence="12 13">
    <name type="scientific">Salix purpurea</name>
    <name type="common">Purple osier willow</name>
    <dbReference type="NCBI Taxonomy" id="77065"/>
    <lineage>
        <taxon>Eukaryota</taxon>
        <taxon>Viridiplantae</taxon>
        <taxon>Streptophyta</taxon>
        <taxon>Embryophyta</taxon>
        <taxon>Tracheophyta</taxon>
        <taxon>Spermatophyta</taxon>
        <taxon>Magnoliopsida</taxon>
        <taxon>eudicotyledons</taxon>
        <taxon>Gunneridae</taxon>
        <taxon>Pentapetalae</taxon>
        <taxon>rosids</taxon>
        <taxon>fabids</taxon>
        <taxon>Malpighiales</taxon>
        <taxon>Salicaceae</taxon>
        <taxon>Saliceae</taxon>
        <taxon>Salix</taxon>
    </lineage>
</organism>
<comment type="similarity">
    <text evidence="1">Belongs to the RNA polymerase beta' chain family.</text>
</comment>
<sequence length="324" mass="36976">MKKKGIYQEARLHLDLKVILNRLIKKARSVTLIWLTMRVNICENPTHLINYSKSKSRKKTSESSSQVEMHSKLKSKEKKKHKAKGKKVRSKLVKKEFDRAIFVAAKGLHFEIHLKFTNEPHILLAEIAQKTAKKVCIQNPGKVQRCQVTDCKENQVIYYGKDPKKRIDIEPGEKQKIPALHTIGVDFNTFWKMQDHLDVRYMYSNSIHAMLNAYGVEAARETIIREIKHVFNSYGISVNTRHLSLIADYMTHTGEYRPMSRIGGISKSISPLSKMSFETASKFIVEAALHGEVDNLEAPSARVCLGLPVKMGTGSFDLMQKLEI</sequence>
<dbReference type="GO" id="GO:0005736">
    <property type="term" value="C:RNA polymerase I complex"/>
    <property type="evidence" value="ECO:0007669"/>
    <property type="project" value="TreeGrafter"/>
</dbReference>
<feature type="region of interest" description="Disordered" evidence="10">
    <location>
        <begin position="52"/>
        <end position="88"/>
    </location>
</feature>
<dbReference type="GO" id="GO:0006351">
    <property type="term" value="P:DNA-templated transcription"/>
    <property type="evidence" value="ECO:0007669"/>
    <property type="project" value="InterPro"/>
</dbReference>
<evidence type="ECO:0000256" key="8">
    <source>
        <dbReference type="ARBA" id="ARBA00074245"/>
    </source>
</evidence>
<reference evidence="12" key="2">
    <citation type="journal article" date="2023" name="Int. J. Mol. Sci.">
        <title>De Novo Assembly and Annotation of 11 Diverse Shrub Willow (Salix) Genomes Reveals Novel Gene Organization in Sex-Linked Regions.</title>
        <authorList>
            <person name="Hyden B."/>
            <person name="Feng K."/>
            <person name="Yates T.B."/>
            <person name="Jawdy S."/>
            <person name="Cereghino C."/>
            <person name="Smart L.B."/>
            <person name="Muchero W."/>
        </authorList>
    </citation>
    <scope>NUCLEOTIDE SEQUENCE</scope>
    <source>
        <tissue evidence="12">Shoot tip</tissue>
    </source>
</reference>
<evidence type="ECO:0000259" key="11">
    <source>
        <dbReference type="Pfam" id="PF04998"/>
    </source>
</evidence>
<keyword evidence="3 12" id="KW-0240">DNA-directed RNA polymerase</keyword>
<evidence type="ECO:0000256" key="5">
    <source>
        <dbReference type="ARBA" id="ARBA00022695"/>
    </source>
</evidence>
<evidence type="ECO:0000256" key="2">
    <source>
        <dbReference type="ARBA" id="ARBA00012418"/>
    </source>
</evidence>
<dbReference type="FunFam" id="1.10.150.390:FF:000005">
    <property type="entry name" value="DNA-directed RNA polymerase subunit"/>
    <property type="match status" value="1"/>
</dbReference>
<dbReference type="AlphaFoldDB" id="A0A9Q0T3S5"/>